<dbReference type="GO" id="GO:0008777">
    <property type="term" value="F:acetylornithine deacetylase activity"/>
    <property type="evidence" value="ECO:0007669"/>
    <property type="project" value="TreeGrafter"/>
</dbReference>
<evidence type="ECO:0000313" key="8">
    <source>
        <dbReference type="Proteomes" id="UP000199514"/>
    </source>
</evidence>
<dbReference type="PANTHER" id="PTHR43808:SF31">
    <property type="entry name" value="N-ACETYL-L-CITRULLINE DEACETYLASE"/>
    <property type="match status" value="1"/>
</dbReference>
<dbReference type="STRING" id="927664.SAMN05421780_10214"/>
<dbReference type="PANTHER" id="PTHR43808">
    <property type="entry name" value="ACETYLORNITHINE DEACETYLASE"/>
    <property type="match status" value="1"/>
</dbReference>
<dbReference type="Gene3D" id="3.30.70.360">
    <property type="match status" value="1"/>
</dbReference>
<dbReference type="OrthoDB" id="9792335at2"/>
<dbReference type="InterPro" id="IPR001261">
    <property type="entry name" value="ArgE/DapE_CS"/>
</dbReference>
<feature type="domain" description="Peptidase M20 dimerisation" evidence="6">
    <location>
        <begin position="174"/>
        <end position="275"/>
    </location>
</feature>
<dbReference type="SUPFAM" id="SSF53187">
    <property type="entry name" value="Zn-dependent exopeptidases"/>
    <property type="match status" value="1"/>
</dbReference>
<dbReference type="InterPro" id="IPR011650">
    <property type="entry name" value="Peptidase_M20_dimer"/>
</dbReference>
<keyword evidence="3" id="KW-0378">Hydrolase</keyword>
<evidence type="ECO:0000256" key="5">
    <source>
        <dbReference type="ARBA" id="ARBA00023285"/>
    </source>
</evidence>
<dbReference type="PROSITE" id="PS00758">
    <property type="entry name" value="ARGE_DAPE_CPG2_1"/>
    <property type="match status" value="1"/>
</dbReference>
<dbReference type="GO" id="GO:0006526">
    <property type="term" value="P:L-arginine biosynthetic process"/>
    <property type="evidence" value="ECO:0007669"/>
    <property type="project" value="TreeGrafter"/>
</dbReference>
<sequence>MELHLQNSTTQLADLALSTLKQLIEIESFSRQEDKTADLLQNTLASLGIAFERKGNNVWAKNLYFDAAKPSVLLNSHHDTVKPNKGYTLNPFEAIEKDGKLYGLGSNDAGGALVSLMAAFLYYYDKPSLNYNVIFAATAEEEVSGTGGIELIANELGEIYLGIVGEPTEMHLAIAEKGLLVLDCVSHGTASHAAHENNNNALYKALADIEWFRTYHFPEKSEILGDVKMTVTIIKAGSQHNVISDKCEFTVDIRTNDKYRNADVLAVVKQHVSSEVTARSLRLNSSAISPEHPFVKAGLALGRKIYGSPTTSDQALMNFPTVKLGPGNSLRSHSSDEFIFVDEIREGIEIYCKLLSSIL</sequence>
<protein>
    <submittedName>
        <fullName evidence="7">Acetylornithine deacetylase</fullName>
    </submittedName>
</protein>
<evidence type="ECO:0000313" key="7">
    <source>
        <dbReference type="EMBL" id="SFB93332.1"/>
    </source>
</evidence>
<reference evidence="7 8" key="1">
    <citation type="submission" date="2016-10" db="EMBL/GenBank/DDBJ databases">
        <authorList>
            <person name="de Groot N.N."/>
        </authorList>
    </citation>
    <scope>NUCLEOTIDE SEQUENCE [LARGE SCALE GENOMIC DNA]</scope>
    <source>
        <strain evidence="7 8">DSM 6793</strain>
    </source>
</reference>
<dbReference type="InterPro" id="IPR002933">
    <property type="entry name" value="Peptidase_M20"/>
</dbReference>
<evidence type="ECO:0000256" key="1">
    <source>
        <dbReference type="ARBA" id="ARBA00001947"/>
    </source>
</evidence>
<keyword evidence="2" id="KW-0479">Metal-binding</keyword>
<dbReference type="InterPro" id="IPR050072">
    <property type="entry name" value="Peptidase_M20A"/>
</dbReference>
<keyword evidence="8" id="KW-1185">Reference proteome</keyword>
<dbReference type="Gene3D" id="3.40.630.10">
    <property type="entry name" value="Zn peptidases"/>
    <property type="match status" value="1"/>
</dbReference>
<dbReference type="Pfam" id="PF01546">
    <property type="entry name" value="Peptidase_M20"/>
    <property type="match status" value="1"/>
</dbReference>
<dbReference type="SUPFAM" id="SSF55031">
    <property type="entry name" value="Bacterial exopeptidase dimerisation domain"/>
    <property type="match status" value="1"/>
</dbReference>
<organism evidence="7 8">
    <name type="scientific">Flexibacter flexilis DSM 6793</name>
    <dbReference type="NCBI Taxonomy" id="927664"/>
    <lineage>
        <taxon>Bacteria</taxon>
        <taxon>Pseudomonadati</taxon>
        <taxon>Bacteroidota</taxon>
        <taxon>Cytophagia</taxon>
        <taxon>Cytophagales</taxon>
        <taxon>Flexibacteraceae</taxon>
        <taxon>Flexibacter</taxon>
    </lineage>
</organism>
<dbReference type="GO" id="GO:0046872">
    <property type="term" value="F:metal ion binding"/>
    <property type="evidence" value="ECO:0007669"/>
    <property type="project" value="UniProtKB-KW"/>
</dbReference>
<dbReference type="AlphaFoldDB" id="A0A1I1F318"/>
<gene>
    <name evidence="7" type="ORF">SAMN05421780_10214</name>
</gene>
<evidence type="ECO:0000256" key="2">
    <source>
        <dbReference type="ARBA" id="ARBA00022723"/>
    </source>
</evidence>
<dbReference type="RefSeq" id="WP_091507903.1">
    <property type="nucleotide sequence ID" value="NZ_FOLE01000002.1"/>
</dbReference>
<dbReference type="Pfam" id="PF07687">
    <property type="entry name" value="M20_dimer"/>
    <property type="match status" value="1"/>
</dbReference>
<evidence type="ECO:0000259" key="6">
    <source>
        <dbReference type="Pfam" id="PF07687"/>
    </source>
</evidence>
<keyword evidence="4" id="KW-0862">Zinc</keyword>
<dbReference type="CDD" id="cd05651">
    <property type="entry name" value="M20_ArgE_DapE-like"/>
    <property type="match status" value="1"/>
</dbReference>
<comment type="cofactor">
    <cofactor evidence="1">
        <name>Zn(2+)</name>
        <dbReference type="ChEBI" id="CHEBI:29105"/>
    </cofactor>
</comment>
<dbReference type="EMBL" id="FOLE01000002">
    <property type="protein sequence ID" value="SFB93332.1"/>
    <property type="molecule type" value="Genomic_DNA"/>
</dbReference>
<keyword evidence="5" id="KW-0170">Cobalt</keyword>
<evidence type="ECO:0000256" key="4">
    <source>
        <dbReference type="ARBA" id="ARBA00022833"/>
    </source>
</evidence>
<name>A0A1I1F318_9BACT</name>
<evidence type="ECO:0000256" key="3">
    <source>
        <dbReference type="ARBA" id="ARBA00022801"/>
    </source>
</evidence>
<dbReference type="InterPro" id="IPR036264">
    <property type="entry name" value="Bact_exopeptidase_dim_dom"/>
</dbReference>
<accession>A0A1I1F318</accession>
<dbReference type="Proteomes" id="UP000199514">
    <property type="component" value="Unassembled WGS sequence"/>
</dbReference>
<proteinExistence type="predicted"/>